<evidence type="ECO:0000256" key="5">
    <source>
        <dbReference type="SAM" id="Coils"/>
    </source>
</evidence>
<dbReference type="OrthoDB" id="9811611at2"/>
<protein>
    <recommendedName>
        <fullName evidence="6">Type I restriction modification DNA specificity domain-containing protein</fullName>
    </recommendedName>
</protein>
<comment type="similarity">
    <text evidence="1">Belongs to the type-I restriction system S methylase family.</text>
</comment>
<dbReference type="SUPFAM" id="SSF116734">
    <property type="entry name" value="DNA methylase specificity domain"/>
    <property type="match status" value="2"/>
</dbReference>
<evidence type="ECO:0000256" key="3">
    <source>
        <dbReference type="ARBA" id="ARBA00023125"/>
    </source>
</evidence>
<evidence type="ECO:0000256" key="1">
    <source>
        <dbReference type="ARBA" id="ARBA00010923"/>
    </source>
</evidence>
<dbReference type="EMBL" id="PZJJ01000024">
    <property type="protein sequence ID" value="PTL38110.1"/>
    <property type="molecule type" value="Genomic_DNA"/>
</dbReference>
<feature type="coiled-coil region" evidence="5">
    <location>
        <begin position="187"/>
        <end position="214"/>
    </location>
</feature>
<dbReference type="InterPro" id="IPR000055">
    <property type="entry name" value="Restrct_endonuc_typeI_TRD"/>
</dbReference>
<dbReference type="Gene3D" id="3.90.220.20">
    <property type="entry name" value="DNA methylase specificity domains"/>
    <property type="match status" value="2"/>
</dbReference>
<keyword evidence="5" id="KW-0175">Coiled coil</keyword>
<dbReference type="CDD" id="cd17260">
    <property type="entry name" value="RMtype1_S_EcoEI-TRD1-CR1_like"/>
    <property type="match status" value="1"/>
</dbReference>
<dbReference type="Pfam" id="PF01420">
    <property type="entry name" value="Methylase_S"/>
    <property type="match status" value="2"/>
</dbReference>
<dbReference type="CDD" id="cd17247">
    <property type="entry name" value="RMtype1_S_Eco2747I-TRD2-CR2_like"/>
    <property type="match status" value="1"/>
</dbReference>
<dbReference type="PANTHER" id="PTHR43140">
    <property type="entry name" value="TYPE-1 RESTRICTION ENZYME ECOKI SPECIFICITY PROTEIN"/>
    <property type="match status" value="1"/>
</dbReference>
<feature type="domain" description="Type I restriction modification DNA specificity" evidence="6">
    <location>
        <begin position="30"/>
        <end position="212"/>
    </location>
</feature>
<comment type="caution">
    <text evidence="7">The sequence shown here is derived from an EMBL/GenBank/DDBJ whole genome shotgun (WGS) entry which is preliminary data.</text>
</comment>
<proteinExistence type="inferred from homology"/>
<dbReference type="PANTHER" id="PTHR43140:SF1">
    <property type="entry name" value="TYPE I RESTRICTION ENZYME ECOKI SPECIFICITY SUBUNIT"/>
    <property type="match status" value="1"/>
</dbReference>
<dbReference type="AlphaFoldDB" id="A0A2T4U3Y4"/>
<comment type="subunit">
    <text evidence="4">The methyltransferase is composed of M and S polypeptides.</text>
</comment>
<name>A0A2T4U3Y4_9BACI</name>
<accession>A0A2T4U3Y4</accession>
<keyword evidence="2" id="KW-0680">Restriction system</keyword>
<dbReference type="GO" id="GO:0003677">
    <property type="term" value="F:DNA binding"/>
    <property type="evidence" value="ECO:0007669"/>
    <property type="project" value="UniProtKB-KW"/>
</dbReference>
<reference evidence="7 8" key="1">
    <citation type="submission" date="2018-03" db="EMBL/GenBank/DDBJ databases">
        <title>Alkalicoccus saliphilus sp. nov., isolated from a mineral pool.</title>
        <authorList>
            <person name="Zhao B."/>
        </authorList>
    </citation>
    <scope>NUCLEOTIDE SEQUENCE [LARGE SCALE GENOMIC DNA]</scope>
    <source>
        <strain evidence="7 8">6AG</strain>
    </source>
</reference>
<sequence>MSKRFENQKAMEEFLEEALVPEEEQLYEIPENWIWTKLGEVIAINPPKMKLSDIDDKQVCSFIPMASVSEKTGRIEEIEERNYEKVKKGYTQFFNDDILFAKITPCMENGKVAIAENLSNGFGYGSTEFYVFRTKKPITKKFVYYFVRSDYFRNHAKGNMTGAVGQQRVPKKYLELYPIALPPIKEQKRITDKVERLLNKIDEAKQLIAEAKETFELRRAAILDKAFRGNLTAKWRRDNTSSEAEINGITNTFNQSKAKHLEKKSEENIEGPYDIPSSWEWAKIGDLFHVQIGSTPSRKKSEYWDGEHPWISSGEVQFNEINHSKEKVTKVGIKESRLKIAPKGSILFAMIGEGKTRGQVAKLNIDAYHNQNIASIWVSETSIESSFVYYWLLFQYLHNRQNSSGNNQPAYNKSRVQALLIPIPPLEEQHIISEYIVNMIGKDNNALLQINTDNEISKLKESILSKAFKGEFGTNNPTEESAVELLKEVIQMPIK</sequence>
<evidence type="ECO:0000259" key="6">
    <source>
        <dbReference type="Pfam" id="PF01420"/>
    </source>
</evidence>
<keyword evidence="8" id="KW-1185">Reference proteome</keyword>
<evidence type="ECO:0000256" key="2">
    <source>
        <dbReference type="ARBA" id="ARBA00022747"/>
    </source>
</evidence>
<evidence type="ECO:0000313" key="7">
    <source>
        <dbReference type="EMBL" id="PTL38110.1"/>
    </source>
</evidence>
<gene>
    <name evidence="7" type="ORF">C6Y45_13020</name>
</gene>
<dbReference type="Proteomes" id="UP000240509">
    <property type="component" value="Unassembled WGS sequence"/>
</dbReference>
<dbReference type="InterPro" id="IPR044946">
    <property type="entry name" value="Restrct_endonuc_typeI_TRD_sf"/>
</dbReference>
<dbReference type="GO" id="GO:0009307">
    <property type="term" value="P:DNA restriction-modification system"/>
    <property type="evidence" value="ECO:0007669"/>
    <property type="project" value="UniProtKB-KW"/>
</dbReference>
<feature type="domain" description="Type I restriction modification DNA specificity" evidence="6">
    <location>
        <begin position="276"/>
        <end position="441"/>
    </location>
</feature>
<keyword evidence="3" id="KW-0238">DNA-binding</keyword>
<evidence type="ECO:0000313" key="8">
    <source>
        <dbReference type="Proteomes" id="UP000240509"/>
    </source>
</evidence>
<dbReference type="InterPro" id="IPR051212">
    <property type="entry name" value="Type-I_RE_S_subunit"/>
</dbReference>
<dbReference type="RefSeq" id="WP_107585667.1">
    <property type="nucleotide sequence ID" value="NZ_PZJJ01000024.1"/>
</dbReference>
<organism evidence="7 8">
    <name type="scientific">Alkalicoccus saliphilus</name>
    <dbReference type="NCBI Taxonomy" id="200989"/>
    <lineage>
        <taxon>Bacteria</taxon>
        <taxon>Bacillati</taxon>
        <taxon>Bacillota</taxon>
        <taxon>Bacilli</taxon>
        <taxon>Bacillales</taxon>
        <taxon>Bacillaceae</taxon>
        <taxon>Alkalicoccus</taxon>
    </lineage>
</organism>
<evidence type="ECO:0000256" key="4">
    <source>
        <dbReference type="ARBA" id="ARBA00038652"/>
    </source>
</evidence>